<accession>A0A158BP34</accession>
<feature type="transmembrane region" description="Helical" evidence="6">
    <location>
        <begin position="188"/>
        <end position="210"/>
    </location>
</feature>
<feature type="transmembrane region" description="Helical" evidence="6">
    <location>
        <begin position="16"/>
        <end position="33"/>
    </location>
</feature>
<feature type="transmembrane region" description="Helical" evidence="6">
    <location>
        <begin position="87"/>
        <end position="109"/>
    </location>
</feature>
<feature type="transmembrane region" description="Helical" evidence="6">
    <location>
        <begin position="412"/>
        <end position="433"/>
    </location>
</feature>
<feature type="transmembrane region" description="Helical" evidence="6">
    <location>
        <begin position="148"/>
        <end position="168"/>
    </location>
</feature>
<dbReference type="RefSeq" id="WP_061169150.1">
    <property type="nucleotide sequence ID" value="NZ_FCOA02000013.1"/>
</dbReference>
<protein>
    <submittedName>
        <fullName evidence="8">Major facilitator transporter</fullName>
    </submittedName>
</protein>
<dbReference type="InterPro" id="IPR020846">
    <property type="entry name" value="MFS_dom"/>
</dbReference>
<dbReference type="CDD" id="cd17328">
    <property type="entry name" value="MFS_spinster_like"/>
    <property type="match status" value="1"/>
</dbReference>
<evidence type="ECO:0000313" key="8">
    <source>
        <dbReference type="EMBL" id="SAK71844.1"/>
    </source>
</evidence>
<keyword evidence="2" id="KW-0813">Transport</keyword>
<dbReference type="OrthoDB" id="6057322at2"/>
<feature type="transmembrane region" description="Helical" evidence="6">
    <location>
        <begin position="344"/>
        <end position="365"/>
    </location>
</feature>
<dbReference type="AlphaFoldDB" id="A0A158BP34"/>
<keyword evidence="4 6" id="KW-1133">Transmembrane helix</keyword>
<dbReference type="InterPro" id="IPR036259">
    <property type="entry name" value="MFS_trans_sf"/>
</dbReference>
<comment type="caution">
    <text evidence="8">The sequence shown here is derived from an EMBL/GenBank/DDBJ whole genome shotgun (WGS) entry which is preliminary data.</text>
</comment>
<evidence type="ECO:0000259" key="7">
    <source>
        <dbReference type="PROSITE" id="PS50850"/>
    </source>
</evidence>
<dbReference type="GO" id="GO:0016020">
    <property type="term" value="C:membrane"/>
    <property type="evidence" value="ECO:0007669"/>
    <property type="project" value="UniProtKB-SubCell"/>
</dbReference>
<evidence type="ECO:0000313" key="9">
    <source>
        <dbReference type="Proteomes" id="UP000054851"/>
    </source>
</evidence>
<keyword evidence="3 6" id="KW-0812">Transmembrane</keyword>
<name>A0A158BP34_9BURK</name>
<feature type="transmembrane region" description="Helical" evidence="6">
    <location>
        <begin position="285"/>
        <end position="307"/>
    </location>
</feature>
<comment type="subcellular location">
    <subcellularLocation>
        <location evidence="1">Membrane</location>
        <topology evidence="1">Multi-pass membrane protein</topology>
    </subcellularLocation>
</comment>
<evidence type="ECO:0000256" key="5">
    <source>
        <dbReference type="ARBA" id="ARBA00023136"/>
    </source>
</evidence>
<dbReference type="STRING" id="1777140.AWB79_03993"/>
<dbReference type="EMBL" id="FCOA02000013">
    <property type="protein sequence ID" value="SAK71844.1"/>
    <property type="molecule type" value="Genomic_DNA"/>
</dbReference>
<dbReference type="GO" id="GO:0022857">
    <property type="term" value="F:transmembrane transporter activity"/>
    <property type="evidence" value="ECO:0007669"/>
    <property type="project" value="InterPro"/>
</dbReference>
<reference evidence="8" key="1">
    <citation type="submission" date="2016-01" db="EMBL/GenBank/DDBJ databases">
        <authorList>
            <person name="Peeters C."/>
        </authorList>
    </citation>
    <scope>NUCLEOTIDE SEQUENCE</scope>
    <source>
        <strain evidence="8">LMG 29322</strain>
    </source>
</reference>
<feature type="domain" description="Major facilitator superfamily (MFS) profile" evidence="7">
    <location>
        <begin position="20"/>
        <end position="438"/>
    </location>
</feature>
<feature type="transmembrane region" description="Helical" evidence="6">
    <location>
        <begin position="319"/>
        <end position="338"/>
    </location>
</feature>
<evidence type="ECO:0000256" key="2">
    <source>
        <dbReference type="ARBA" id="ARBA00022448"/>
    </source>
</evidence>
<evidence type="ECO:0000256" key="6">
    <source>
        <dbReference type="SAM" id="Phobius"/>
    </source>
</evidence>
<keyword evidence="5 6" id="KW-0472">Membrane</keyword>
<evidence type="ECO:0000256" key="4">
    <source>
        <dbReference type="ARBA" id="ARBA00022989"/>
    </source>
</evidence>
<dbReference type="Gene3D" id="1.20.1250.20">
    <property type="entry name" value="MFS general substrate transporter like domains"/>
    <property type="match status" value="2"/>
</dbReference>
<dbReference type="InterPro" id="IPR044770">
    <property type="entry name" value="MFS_spinster-like"/>
</dbReference>
<gene>
    <name evidence="8" type="ORF">AWB79_03993</name>
</gene>
<feature type="transmembrane region" description="Helical" evidence="6">
    <location>
        <begin position="54"/>
        <end position="75"/>
    </location>
</feature>
<proteinExistence type="predicted"/>
<evidence type="ECO:0000256" key="3">
    <source>
        <dbReference type="ARBA" id="ARBA00022692"/>
    </source>
</evidence>
<dbReference type="SUPFAM" id="SSF103473">
    <property type="entry name" value="MFS general substrate transporter"/>
    <property type="match status" value="1"/>
</dbReference>
<organism evidence="8 9">
    <name type="scientific">Caballeronia hypogeia</name>
    <dbReference type="NCBI Taxonomy" id="1777140"/>
    <lineage>
        <taxon>Bacteria</taxon>
        <taxon>Pseudomonadati</taxon>
        <taxon>Pseudomonadota</taxon>
        <taxon>Betaproteobacteria</taxon>
        <taxon>Burkholderiales</taxon>
        <taxon>Burkholderiaceae</taxon>
        <taxon>Caballeronia</taxon>
    </lineage>
</organism>
<dbReference type="Pfam" id="PF07690">
    <property type="entry name" value="MFS_1"/>
    <property type="match status" value="1"/>
</dbReference>
<dbReference type="PANTHER" id="PTHR23505:SF79">
    <property type="entry name" value="PROTEIN SPINSTER"/>
    <property type="match status" value="1"/>
</dbReference>
<sequence length="475" mass="51428">MQSPSSPQSGNKRYTYEWYVVVICMLAYVFSFIDRQVLALMIEPIKRDLHLTDTQFSLLHGFAFSLFYAVMGMPIAYLADRFARPRIIATGIALWSVATATCGLSQSFVHMFVSRMSVGVGEAALSPGTYSMLADCFPKEKMGRAVGVYSLGSFIGGGIAFLVGGYVIALLKHASVFTLPLFGEMRAWQLTFFIVGLPGLLVALLFTLTVRDPGRKGLAQDGTGKAKRVSMSDAMRFVASHRKTFFCHYVGFSFYAMGLYCLMSWTPAFYMRRFGLTPVETGYTLGVIMLVANTTGVFCGGWLNDWLLRRGRADAPMRAAWIGAACMLVPAIAFTQAASLGASLAWLVVAMFFASFPLPTSAAAVQSLAPNQMRAQISAMFLLVSNLIGLGLGTTLVAILTDKLFGSPLAVGHSMAIINAVAIVLAAVLLFIGCKQYRSSLEREAREARITLDAVETNEHLPAGATNTGSRRGIA</sequence>
<feature type="transmembrane region" description="Helical" evidence="6">
    <location>
        <begin position="377"/>
        <end position="400"/>
    </location>
</feature>
<feature type="transmembrane region" description="Helical" evidence="6">
    <location>
        <begin position="245"/>
        <end position="265"/>
    </location>
</feature>
<keyword evidence="9" id="KW-1185">Reference proteome</keyword>
<evidence type="ECO:0000256" key="1">
    <source>
        <dbReference type="ARBA" id="ARBA00004141"/>
    </source>
</evidence>
<dbReference type="Proteomes" id="UP000054851">
    <property type="component" value="Unassembled WGS sequence"/>
</dbReference>
<dbReference type="PROSITE" id="PS50850">
    <property type="entry name" value="MFS"/>
    <property type="match status" value="1"/>
</dbReference>
<dbReference type="PANTHER" id="PTHR23505">
    <property type="entry name" value="SPINSTER"/>
    <property type="match status" value="1"/>
</dbReference>
<dbReference type="InterPro" id="IPR011701">
    <property type="entry name" value="MFS"/>
</dbReference>